<dbReference type="Pfam" id="PF04672">
    <property type="entry name" value="Methyltransf_19"/>
    <property type="match status" value="1"/>
</dbReference>
<comment type="caution">
    <text evidence="1">The sequence shown here is derived from an EMBL/GenBank/DDBJ whole genome shotgun (WGS) entry which is preliminary data.</text>
</comment>
<dbReference type="InterPro" id="IPR029063">
    <property type="entry name" value="SAM-dependent_MTases_sf"/>
</dbReference>
<gene>
    <name evidence="1" type="ORF">JOF56_010836</name>
</gene>
<organism evidence="1 2">
    <name type="scientific">Kibdelosporangium banguiense</name>
    <dbReference type="NCBI Taxonomy" id="1365924"/>
    <lineage>
        <taxon>Bacteria</taxon>
        <taxon>Bacillati</taxon>
        <taxon>Actinomycetota</taxon>
        <taxon>Actinomycetes</taxon>
        <taxon>Pseudonocardiales</taxon>
        <taxon>Pseudonocardiaceae</taxon>
        <taxon>Kibdelosporangium</taxon>
    </lineage>
</organism>
<name>A0ABS4U1E0_9PSEU</name>
<dbReference type="Proteomes" id="UP001519332">
    <property type="component" value="Unassembled WGS sequence"/>
</dbReference>
<dbReference type="PIRSF" id="PIRSF017393">
    <property type="entry name" value="MTase_SAV2177"/>
    <property type="match status" value="1"/>
</dbReference>
<dbReference type="Gene3D" id="3.40.50.150">
    <property type="entry name" value="Vaccinia Virus protein VP39"/>
    <property type="match status" value="1"/>
</dbReference>
<evidence type="ECO:0008006" key="3">
    <source>
        <dbReference type="Google" id="ProtNLM"/>
    </source>
</evidence>
<protein>
    <recommendedName>
        <fullName evidence="3">S-adenosyl methyltransferase</fullName>
    </recommendedName>
</protein>
<dbReference type="InterPro" id="IPR006764">
    <property type="entry name" value="SAM_dep_MeTrfase_SAV2177_type"/>
</dbReference>
<dbReference type="SUPFAM" id="SSF53335">
    <property type="entry name" value="S-adenosyl-L-methionine-dependent methyltransferases"/>
    <property type="match status" value="1"/>
</dbReference>
<dbReference type="RefSeq" id="WP_209647060.1">
    <property type="nucleotide sequence ID" value="NZ_JAGINW010000001.1"/>
</dbReference>
<accession>A0ABS4U1E0</accession>
<sequence length="272" mass="30245">MDDRTDQSSRIIDMNQASPSRVYDYLIGGAYNFAVDREWAQQAIERMPWIREAARSNRAFLQRAVRMCAQEGVRQFLDLGSGIPTVQGVHEMARRVAPDCRVVYVDNEAVAVAHSVLTLENVEGAAMIEADMCNVDYVLGHRHIQELLDLDRPVALLMTASLYYVSDHDLVAKTVARYLDAVPSGSYLVLSHTTLGSHQRDAVRLSNVLEMTKTLTSAATARTPEWIGDLLTGLEVVEPGLVYTSRWRPDGLRVVDDAPWHDAVLAAVGRKP</sequence>
<keyword evidence="2" id="KW-1185">Reference proteome</keyword>
<reference evidence="1 2" key="1">
    <citation type="submission" date="2021-03" db="EMBL/GenBank/DDBJ databases">
        <title>Sequencing the genomes of 1000 actinobacteria strains.</title>
        <authorList>
            <person name="Klenk H.-P."/>
        </authorList>
    </citation>
    <scope>NUCLEOTIDE SEQUENCE [LARGE SCALE GENOMIC DNA]</scope>
    <source>
        <strain evidence="1 2">DSM 46670</strain>
    </source>
</reference>
<evidence type="ECO:0000313" key="1">
    <source>
        <dbReference type="EMBL" id="MBP2330451.1"/>
    </source>
</evidence>
<evidence type="ECO:0000313" key="2">
    <source>
        <dbReference type="Proteomes" id="UP001519332"/>
    </source>
</evidence>
<dbReference type="EMBL" id="JAGINW010000001">
    <property type="protein sequence ID" value="MBP2330451.1"/>
    <property type="molecule type" value="Genomic_DNA"/>
</dbReference>
<proteinExistence type="predicted"/>